<accession>A0A1M5ZDD0</accession>
<dbReference type="InterPro" id="IPR036388">
    <property type="entry name" value="WH-like_DNA-bd_sf"/>
</dbReference>
<dbReference type="PANTHER" id="PTHR33516">
    <property type="entry name" value="LEXA REPRESSOR"/>
    <property type="match status" value="1"/>
</dbReference>
<dbReference type="PANTHER" id="PTHR33516:SF2">
    <property type="entry name" value="LEXA REPRESSOR-RELATED"/>
    <property type="match status" value="1"/>
</dbReference>
<dbReference type="InterPro" id="IPR036390">
    <property type="entry name" value="WH_DNA-bd_sf"/>
</dbReference>
<evidence type="ECO:0000313" key="2">
    <source>
        <dbReference type="EMBL" id="SHI22237.1"/>
    </source>
</evidence>
<dbReference type="RefSeq" id="WP_073020375.1">
    <property type="nucleotide sequence ID" value="NZ_FQXU01000008.1"/>
</dbReference>
<protein>
    <submittedName>
        <fullName evidence="2">Repressor LexA</fullName>
    </submittedName>
</protein>
<organism evidence="2 3">
    <name type="scientific">Clostridium intestinale DSM 6191</name>
    <dbReference type="NCBI Taxonomy" id="1121320"/>
    <lineage>
        <taxon>Bacteria</taxon>
        <taxon>Bacillati</taxon>
        <taxon>Bacillota</taxon>
        <taxon>Clostridia</taxon>
        <taxon>Eubacteriales</taxon>
        <taxon>Clostridiaceae</taxon>
        <taxon>Clostridium</taxon>
    </lineage>
</organism>
<dbReference type="GO" id="GO:0006508">
    <property type="term" value="P:proteolysis"/>
    <property type="evidence" value="ECO:0007669"/>
    <property type="project" value="InterPro"/>
</dbReference>
<dbReference type="Gene3D" id="1.10.10.10">
    <property type="entry name" value="Winged helix-like DNA-binding domain superfamily/Winged helix DNA-binding domain"/>
    <property type="match status" value="1"/>
</dbReference>
<dbReference type="EMBL" id="FQXU01000008">
    <property type="protein sequence ID" value="SHI22237.1"/>
    <property type="molecule type" value="Genomic_DNA"/>
</dbReference>
<evidence type="ECO:0000313" key="3">
    <source>
        <dbReference type="Proteomes" id="UP000184241"/>
    </source>
</evidence>
<proteinExistence type="predicted"/>
<gene>
    <name evidence="2" type="ORF">SAMN02745941_02825</name>
</gene>
<dbReference type="InterPro" id="IPR050077">
    <property type="entry name" value="LexA_repressor"/>
</dbReference>
<name>A0A1M5ZDD0_9CLOT</name>
<dbReference type="Proteomes" id="UP000184241">
    <property type="component" value="Unassembled WGS sequence"/>
</dbReference>
<reference evidence="2 3" key="1">
    <citation type="submission" date="2016-11" db="EMBL/GenBank/DDBJ databases">
        <authorList>
            <person name="Jaros S."/>
            <person name="Januszkiewicz K."/>
            <person name="Wedrychowicz H."/>
        </authorList>
    </citation>
    <scope>NUCLEOTIDE SEQUENCE [LARGE SCALE GENOMIC DNA]</scope>
    <source>
        <strain evidence="2 3">DSM 6191</strain>
    </source>
</reference>
<dbReference type="AlphaFoldDB" id="A0A1M5ZDD0"/>
<dbReference type="GO" id="GO:0004252">
    <property type="term" value="F:serine-type endopeptidase activity"/>
    <property type="evidence" value="ECO:0007669"/>
    <property type="project" value="InterPro"/>
</dbReference>
<feature type="domain" description="LexA repressor DNA-binding" evidence="1">
    <location>
        <begin position="2"/>
        <end position="62"/>
    </location>
</feature>
<dbReference type="Pfam" id="PF01726">
    <property type="entry name" value="LexA_DNA_bind"/>
    <property type="match status" value="1"/>
</dbReference>
<dbReference type="InterPro" id="IPR006199">
    <property type="entry name" value="LexA_DNA-bd_dom"/>
</dbReference>
<evidence type="ECO:0000259" key="1">
    <source>
        <dbReference type="Pfam" id="PF01726"/>
    </source>
</evidence>
<dbReference type="SUPFAM" id="SSF46785">
    <property type="entry name" value="Winged helix' DNA-binding domain"/>
    <property type="match status" value="1"/>
</dbReference>
<sequence length="70" mass="8229">MLTIKQKKVLDIIDEYIEKNKISPTIREIQELVGLKSTSTIHEYIKRLEKKGYISRIDASPRSIKVEKRD</sequence>